<feature type="domain" description="Cardiolipin synthase N-terminal" evidence="7">
    <location>
        <begin position="26"/>
        <end position="70"/>
    </location>
</feature>
<gene>
    <name evidence="8" type="ORF">GB864_14870</name>
</gene>
<evidence type="ECO:0000256" key="1">
    <source>
        <dbReference type="ARBA" id="ARBA00004651"/>
    </source>
</evidence>
<evidence type="ECO:0000256" key="2">
    <source>
        <dbReference type="ARBA" id="ARBA00022475"/>
    </source>
</evidence>
<dbReference type="InterPro" id="IPR027379">
    <property type="entry name" value="CLS_N"/>
</dbReference>
<keyword evidence="4 6" id="KW-1133">Transmembrane helix</keyword>
<evidence type="ECO:0000313" key="9">
    <source>
        <dbReference type="Proteomes" id="UP000438182"/>
    </source>
</evidence>
<protein>
    <recommendedName>
        <fullName evidence="7">Cardiolipin synthase N-terminal domain-containing protein</fullName>
    </recommendedName>
</protein>
<keyword evidence="3 6" id="KW-0812">Transmembrane</keyword>
<evidence type="ECO:0000256" key="5">
    <source>
        <dbReference type="ARBA" id="ARBA00023136"/>
    </source>
</evidence>
<dbReference type="GO" id="GO:0005886">
    <property type="term" value="C:plasma membrane"/>
    <property type="evidence" value="ECO:0007669"/>
    <property type="project" value="UniProtKB-SubCell"/>
</dbReference>
<sequence>MADPVNPLLPAAYDVVWTMLAVAMLVLTAVALVSLARSARALTTTQSLVWVAVVLVAPVLGSIAWLAVGRRTVSAAAASAG</sequence>
<evidence type="ECO:0000256" key="4">
    <source>
        <dbReference type="ARBA" id="ARBA00022989"/>
    </source>
</evidence>
<keyword evidence="9" id="KW-1185">Reference proteome</keyword>
<name>A0A6I4NZV5_9MICO</name>
<dbReference type="Pfam" id="PF13396">
    <property type="entry name" value="PLDc_N"/>
    <property type="match status" value="1"/>
</dbReference>
<evidence type="ECO:0000259" key="7">
    <source>
        <dbReference type="Pfam" id="PF13396"/>
    </source>
</evidence>
<comment type="caution">
    <text evidence="8">The sequence shown here is derived from an EMBL/GenBank/DDBJ whole genome shotgun (WGS) entry which is preliminary data.</text>
</comment>
<feature type="transmembrane region" description="Helical" evidence="6">
    <location>
        <begin position="15"/>
        <end position="36"/>
    </location>
</feature>
<keyword evidence="2" id="KW-1003">Cell membrane</keyword>
<proteinExistence type="predicted"/>
<dbReference type="AlphaFoldDB" id="A0A6I4NZV5"/>
<reference evidence="8 9" key="1">
    <citation type="submission" date="2019-12" db="EMBL/GenBank/DDBJ databases">
        <authorList>
            <person name="Kim Y.S."/>
        </authorList>
    </citation>
    <scope>NUCLEOTIDE SEQUENCE [LARGE SCALE GENOMIC DNA]</scope>
    <source>
        <strain evidence="8 9">MMS17-SY077</strain>
    </source>
</reference>
<evidence type="ECO:0000313" key="8">
    <source>
        <dbReference type="EMBL" id="MWB99828.1"/>
    </source>
</evidence>
<organism evidence="8 9">
    <name type="scientific">Agromyces seonyuensis</name>
    <dbReference type="NCBI Taxonomy" id="2662446"/>
    <lineage>
        <taxon>Bacteria</taxon>
        <taxon>Bacillati</taxon>
        <taxon>Actinomycetota</taxon>
        <taxon>Actinomycetes</taxon>
        <taxon>Micrococcales</taxon>
        <taxon>Microbacteriaceae</taxon>
        <taxon>Agromyces</taxon>
    </lineage>
</organism>
<accession>A0A6I4NZV5</accession>
<evidence type="ECO:0000256" key="3">
    <source>
        <dbReference type="ARBA" id="ARBA00022692"/>
    </source>
</evidence>
<dbReference type="RefSeq" id="WP_160426444.1">
    <property type="nucleotide sequence ID" value="NZ_WSTA01000081.1"/>
</dbReference>
<dbReference type="EMBL" id="WSTA01000081">
    <property type="protein sequence ID" value="MWB99828.1"/>
    <property type="molecule type" value="Genomic_DNA"/>
</dbReference>
<comment type="subcellular location">
    <subcellularLocation>
        <location evidence="1">Cell membrane</location>
        <topology evidence="1">Multi-pass membrane protein</topology>
    </subcellularLocation>
</comment>
<evidence type="ECO:0000256" key="6">
    <source>
        <dbReference type="SAM" id="Phobius"/>
    </source>
</evidence>
<dbReference type="Proteomes" id="UP000438182">
    <property type="component" value="Unassembled WGS sequence"/>
</dbReference>
<keyword evidence="5 6" id="KW-0472">Membrane</keyword>
<feature type="transmembrane region" description="Helical" evidence="6">
    <location>
        <begin position="48"/>
        <end position="68"/>
    </location>
</feature>